<feature type="compositionally biased region" description="Basic and acidic residues" evidence="13">
    <location>
        <begin position="748"/>
        <end position="766"/>
    </location>
</feature>
<keyword evidence="5" id="KW-0863">Zinc-finger</keyword>
<evidence type="ECO:0000313" key="15">
    <source>
        <dbReference type="EMBL" id="GFG32431.1"/>
    </source>
</evidence>
<feature type="compositionally biased region" description="Low complexity" evidence="13">
    <location>
        <begin position="506"/>
        <end position="521"/>
    </location>
</feature>
<evidence type="ECO:0000256" key="11">
    <source>
        <dbReference type="ARBA" id="ARBA00071730"/>
    </source>
</evidence>
<feature type="domain" description="C2H2-type" evidence="14">
    <location>
        <begin position="1197"/>
        <end position="1218"/>
    </location>
</feature>
<dbReference type="GO" id="GO:0008270">
    <property type="term" value="F:zinc ion binding"/>
    <property type="evidence" value="ECO:0007669"/>
    <property type="project" value="UniProtKB-KW"/>
</dbReference>
<feature type="compositionally biased region" description="Polar residues" evidence="13">
    <location>
        <begin position="1477"/>
        <end position="1488"/>
    </location>
</feature>
<evidence type="ECO:0000256" key="2">
    <source>
        <dbReference type="ARBA" id="ARBA00022473"/>
    </source>
</evidence>
<evidence type="ECO:0000256" key="9">
    <source>
        <dbReference type="ARBA" id="ARBA00060356"/>
    </source>
</evidence>
<dbReference type="FunFam" id="3.30.160.60:FF:001612">
    <property type="entry name" value="MEP-1, isoform A"/>
    <property type="match status" value="1"/>
</dbReference>
<feature type="compositionally biased region" description="Basic and acidic residues" evidence="13">
    <location>
        <begin position="598"/>
        <end position="632"/>
    </location>
</feature>
<evidence type="ECO:0000256" key="3">
    <source>
        <dbReference type="ARBA" id="ARBA00022723"/>
    </source>
</evidence>
<dbReference type="SMART" id="SM00355">
    <property type="entry name" value="ZnF_C2H2"/>
    <property type="match status" value="8"/>
</dbReference>
<proteinExistence type="predicted"/>
<comment type="subcellular location">
    <subcellularLocation>
        <location evidence="1">Nucleus</location>
    </subcellularLocation>
</comment>
<dbReference type="PROSITE" id="PS00028">
    <property type="entry name" value="ZINC_FINGER_C2H2_1"/>
    <property type="match status" value="3"/>
</dbReference>
<feature type="compositionally biased region" description="Basic and acidic residues" evidence="13">
    <location>
        <begin position="345"/>
        <end position="364"/>
    </location>
</feature>
<keyword evidence="3" id="KW-0479">Metal-binding</keyword>
<evidence type="ECO:0000256" key="5">
    <source>
        <dbReference type="ARBA" id="ARBA00022771"/>
    </source>
</evidence>
<sequence length="1538" mass="169259">MICEDVGDVRVNGEVNGSCGDEMEVCENVPQHDTIITKSLTGDAVSDKSVDISENSLSDNASNCSKDFNNAENSVSEGEDSKVPSSKNVSESAVCKNLGTEVPREQNEEEDEEEEEEEYDEDDEGGGIGDGGVEDEVKEFVNEDVDKNDDMEVEKSGLDGNETPGLDAVSDAGDMLDEEAIDTDISKEIPSPANNHVRSEDDSVGSDAETYDESEHHDISEDRKEQLLASRDKDNDSCNLVSKVLDRECDENISDETKQSENANHIGSFKEAGGSDNEGDSSKEKCVSPERGGNVSKEVSDVIKEGMKPVNTVSPDVEEISNDSMKSSKSVKSPRNEGSEGNCEAAEKEDDKKDGDTDASDLKGGDTPGKVKKSRKSSTLLNVTPRRSSRNLSKAQKSYVEKEEDPDIEEITPEDPLADPLSADPFRDDKENSKARSARKTTIVVNDTKRLVEIATGTKGIKGGKKEPTLVIIDTNSILSGRGPVPVSQGPSAPAQTSSVPTGTLPSVPSASSSGYSVLPVAVPAQGMYPSHSSTRMSSPVLQPPPPAPKPPQILPTLTDDMYVVEAPSFIVPYVYEKPPIKPLKEYVEKLGKEIEEMKERERKERQEKEEKENNERGGTEQENKKEEKDMGGDNEALTDEKETSKEGSEMKTKDEDADKRTEGKRTDSDSDTVNSKDLSDADQSKCKSEGGDKDTKAKGMEGESESQVKPNEDKSGEEKKESEDPKKNEQSVSRNGPEIQSSVPLPGEDRKDKPTDPPKPIEKHNKPPTYFDNPLGKFFIQIGVNLVQEYVQTELLRSQKRKRERDGGKGGAVTQFAINSLLKNLELSKENNEPFHLEQKKCEYCSFKTESSLVMAQHLETPHMRNYVYRCNFCPLEVRSPHDILFHMEAEHNVRGRLERAPAFHQCPNCPFEDNQKGKLTRHLLSCAKKHKPERNQEPPPDWEPPAKIPRVSRSRPTALGLGAAAYQAMAGKQVQPHHPLLPKLVPAPSLTSSGLGRGRGRPPIHARYNMPDMKVPPQRGVVPAPIRQGMMYRPSGSGAQPQMLLPATYQIAGSQIYQVSIGTYTQAALVLLMPPSSASSSPSAPTPVALVPNIAAGNNSITIQVNANNKNPAAKLLQQPSISITPLPRQPTGIAPGNPTHAKHGTHPGGKATFVICEICDGYIKDLEQLRNHMQWIHKVKIHPKMIYNRPPLNCQKCQFRFFTDQGLERHLLGSHGLVTSSMQEAANKGKDGGRCPVCGRVYQWKLLNHVARDHNMTLKPAHLSYKCTVCTATFGMYKQFENHVYSAHSVVAKRVMDKKTPPVPRPPQQTDAILKPLKINDEITIIPQPARPRPGPASRTGAIPAWMQEQNPSSKVHACENCEATFDGPTGFSQYVSHVRRRHLRRCGVKLCRLDACPTCKQRHVTQAMLDFLEEQKEGVDVIELSDDEVVIAGQGRNEITITKVSCAPGPRRFKQRLQQSHNVQVIEIEDSPVKTSNNSESIASRENGEDSLTAVKERLRRRKSLEISQVDSECSSPQSGDDTPAKKKRRNDDD</sequence>
<feature type="region of interest" description="Disordered" evidence="13">
    <location>
        <begin position="1476"/>
        <end position="1538"/>
    </location>
</feature>
<keyword evidence="2" id="KW-0217">Developmental protein</keyword>
<feature type="region of interest" description="Disordered" evidence="13">
    <location>
        <begin position="43"/>
        <end position="441"/>
    </location>
</feature>
<dbReference type="Proteomes" id="UP000502823">
    <property type="component" value="Unassembled WGS sequence"/>
</dbReference>
<feature type="compositionally biased region" description="Basic and acidic residues" evidence="13">
    <location>
        <begin position="711"/>
        <end position="730"/>
    </location>
</feature>
<accession>A0A6L2PIM2</accession>
<dbReference type="InterPro" id="IPR050688">
    <property type="entry name" value="Zinc_finger/UBP_domain"/>
</dbReference>
<evidence type="ECO:0000256" key="1">
    <source>
        <dbReference type="ARBA" id="ARBA00004123"/>
    </source>
</evidence>
<evidence type="ECO:0000256" key="10">
    <source>
        <dbReference type="ARBA" id="ARBA00061755"/>
    </source>
</evidence>
<dbReference type="EMBL" id="BLKM01008093">
    <property type="protein sequence ID" value="GFG32431.1"/>
    <property type="molecule type" value="Genomic_DNA"/>
</dbReference>
<evidence type="ECO:0000256" key="4">
    <source>
        <dbReference type="ARBA" id="ARBA00022737"/>
    </source>
</evidence>
<reference evidence="16" key="1">
    <citation type="submission" date="2020-01" db="EMBL/GenBank/DDBJ databases">
        <title>Draft genome sequence of the Termite Coptotermes fromosanus.</title>
        <authorList>
            <person name="Itakura S."/>
            <person name="Yosikawa Y."/>
            <person name="Umezawa K."/>
        </authorList>
    </citation>
    <scope>NUCLEOTIDE SEQUENCE [LARGE SCALE GENOMIC DNA]</scope>
</reference>
<comment type="subunit">
    <text evidence="10">Interacts with hda-1, let-418, lin-1, mog-1, mog-4, mog-5, mog-6, pie-1 and unc-98.</text>
</comment>
<dbReference type="PANTHER" id="PTHR24403">
    <property type="entry name" value="ZINC FINGER PROTEIN"/>
    <property type="match status" value="1"/>
</dbReference>
<dbReference type="PANTHER" id="PTHR24403:SF106">
    <property type="entry name" value="PR_SET DOMAIN 13"/>
    <property type="match status" value="1"/>
</dbReference>
<evidence type="ECO:0000256" key="12">
    <source>
        <dbReference type="ARBA" id="ARBA00080128"/>
    </source>
</evidence>
<feature type="region of interest" description="Disordered" evidence="13">
    <location>
        <begin position="477"/>
        <end position="556"/>
    </location>
</feature>
<dbReference type="GO" id="GO:0045944">
    <property type="term" value="P:positive regulation of transcription by RNA polymerase II"/>
    <property type="evidence" value="ECO:0007669"/>
    <property type="project" value="TreeGrafter"/>
</dbReference>
<feature type="compositionally biased region" description="Basic and acidic residues" evidence="13">
    <location>
        <begin position="639"/>
        <end position="669"/>
    </location>
</feature>
<feature type="compositionally biased region" description="Basic and acidic residues" evidence="13">
    <location>
        <begin position="425"/>
        <end position="434"/>
    </location>
</feature>
<feature type="region of interest" description="Disordered" evidence="13">
    <location>
        <begin position="598"/>
        <end position="773"/>
    </location>
</feature>
<dbReference type="GO" id="GO:0005634">
    <property type="term" value="C:nucleus"/>
    <property type="evidence" value="ECO:0007669"/>
    <property type="project" value="UniProtKB-SubCell"/>
</dbReference>
<feature type="compositionally biased region" description="Basic and acidic residues" evidence="13">
    <location>
        <begin position="138"/>
        <end position="157"/>
    </location>
</feature>
<feature type="compositionally biased region" description="Polar residues" evidence="13">
    <location>
        <begin position="489"/>
        <end position="505"/>
    </location>
</feature>
<keyword evidence="8" id="KW-0539">Nucleus</keyword>
<keyword evidence="16" id="KW-1185">Reference proteome</keyword>
<name>A0A6L2PIM2_COPFO</name>
<dbReference type="GO" id="GO:0030154">
    <property type="term" value="P:cell differentiation"/>
    <property type="evidence" value="ECO:0007669"/>
    <property type="project" value="UniProtKB-KW"/>
</dbReference>
<feature type="domain" description="C2H2-type" evidence="14">
    <location>
        <begin position="1270"/>
        <end position="1291"/>
    </location>
</feature>
<protein>
    <recommendedName>
        <fullName evidence="11">MOG interacting and ectopic P-granules protein 1</fullName>
    </recommendedName>
    <alternativeName>
        <fullName evidence="12">Nuclear zinc finger protein</fullName>
    </alternativeName>
</protein>
<feature type="compositionally biased region" description="Acidic residues" evidence="13">
    <location>
        <begin position="107"/>
        <end position="125"/>
    </location>
</feature>
<comment type="function">
    <text evidence="9">Has a broad role in development, specifically in the genetic pathway SynMuvB that negatively regulates specification of the vulval cell fate. Required for fem-3 3'-UTR-mediated repression in the regulation of the sperm/oocyte switch. Acts by regulating the translation of fem-3 mRNA, by binding to its 3'-UTR.</text>
</comment>
<feature type="compositionally biased region" description="Basic and acidic residues" evidence="13">
    <location>
        <begin position="298"/>
        <end position="307"/>
    </location>
</feature>
<keyword evidence="7" id="KW-0862">Zinc</keyword>
<evidence type="ECO:0000256" key="7">
    <source>
        <dbReference type="ARBA" id="ARBA00022833"/>
    </source>
</evidence>
<keyword evidence="6" id="KW-0221">Differentiation</keyword>
<feature type="compositionally biased region" description="Pro residues" evidence="13">
    <location>
        <begin position="939"/>
        <end position="949"/>
    </location>
</feature>
<evidence type="ECO:0000256" key="6">
    <source>
        <dbReference type="ARBA" id="ARBA00022782"/>
    </source>
</evidence>
<evidence type="ECO:0000259" key="14">
    <source>
        <dbReference type="PROSITE" id="PS00028"/>
    </source>
</evidence>
<feature type="compositionally biased region" description="Polar residues" evidence="13">
    <location>
        <begin position="52"/>
        <end position="76"/>
    </location>
</feature>
<feature type="compositionally biased region" description="Polar residues" evidence="13">
    <location>
        <begin position="731"/>
        <end position="744"/>
    </location>
</feature>
<feature type="compositionally biased region" description="Acidic residues" evidence="13">
    <location>
        <begin position="402"/>
        <end position="417"/>
    </location>
</feature>
<feature type="compositionally biased region" description="Polar residues" evidence="13">
    <location>
        <begin position="377"/>
        <end position="396"/>
    </location>
</feature>
<keyword evidence="4" id="KW-0677">Repeat</keyword>
<feature type="domain" description="C2H2-type" evidence="14">
    <location>
        <begin position="1159"/>
        <end position="1180"/>
    </location>
</feature>
<dbReference type="InterPro" id="IPR013087">
    <property type="entry name" value="Znf_C2H2_type"/>
</dbReference>
<evidence type="ECO:0000256" key="8">
    <source>
        <dbReference type="ARBA" id="ARBA00023242"/>
    </source>
</evidence>
<organism evidence="15 16">
    <name type="scientific">Coptotermes formosanus</name>
    <name type="common">Formosan subterranean termite</name>
    <dbReference type="NCBI Taxonomy" id="36987"/>
    <lineage>
        <taxon>Eukaryota</taxon>
        <taxon>Metazoa</taxon>
        <taxon>Ecdysozoa</taxon>
        <taxon>Arthropoda</taxon>
        <taxon>Hexapoda</taxon>
        <taxon>Insecta</taxon>
        <taxon>Pterygota</taxon>
        <taxon>Neoptera</taxon>
        <taxon>Polyneoptera</taxon>
        <taxon>Dictyoptera</taxon>
        <taxon>Blattodea</taxon>
        <taxon>Blattoidea</taxon>
        <taxon>Termitoidae</taxon>
        <taxon>Rhinotermitidae</taxon>
        <taxon>Coptotermes</taxon>
    </lineage>
</organism>
<feature type="compositionally biased region" description="Basic and acidic residues" evidence="13">
    <location>
        <begin position="678"/>
        <end position="702"/>
    </location>
</feature>
<feature type="compositionally biased region" description="Basic and acidic residues" evidence="13">
    <location>
        <begin position="213"/>
        <end position="236"/>
    </location>
</feature>
<gene>
    <name evidence="15" type="ORF">Cfor_02531</name>
</gene>
<evidence type="ECO:0000313" key="16">
    <source>
        <dbReference type="Proteomes" id="UP000502823"/>
    </source>
</evidence>
<evidence type="ECO:0000256" key="13">
    <source>
        <dbReference type="SAM" id="MobiDB-lite"/>
    </source>
</evidence>
<dbReference type="InParanoid" id="A0A6L2PIM2"/>
<feature type="compositionally biased region" description="Pro residues" evidence="13">
    <location>
        <begin position="542"/>
        <end position="554"/>
    </location>
</feature>
<dbReference type="OrthoDB" id="6110130at2759"/>
<dbReference type="Gene3D" id="3.30.160.60">
    <property type="entry name" value="Classic Zinc Finger"/>
    <property type="match status" value="2"/>
</dbReference>
<feature type="region of interest" description="Disordered" evidence="13">
    <location>
        <begin position="931"/>
        <end position="951"/>
    </location>
</feature>
<feature type="compositionally biased region" description="Polar residues" evidence="13">
    <location>
        <begin position="322"/>
        <end position="333"/>
    </location>
</feature>
<comment type="caution">
    <text evidence="15">The sequence shown here is derived from an EMBL/GenBank/DDBJ whole genome shotgun (WGS) entry which is preliminary data.</text>
</comment>
<dbReference type="FunCoup" id="A0A6L2PIM2">
    <property type="interactions" value="170"/>
</dbReference>
<feature type="compositionally biased region" description="Polar residues" evidence="13">
    <location>
        <begin position="1510"/>
        <end position="1525"/>
    </location>
</feature>